<comment type="caution">
    <text evidence="1">The sequence shown here is derived from an EMBL/GenBank/DDBJ whole genome shotgun (WGS) entry which is preliminary data.</text>
</comment>
<evidence type="ECO:0000313" key="1">
    <source>
        <dbReference type="EMBL" id="OGZ69752.1"/>
    </source>
</evidence>
<protein>
    <submittedName>
        <fullName evidence="1">Uncharacterized protein</fullName>
    </submittedName>
</protein>
<dbReference type="AlphaFoldDB" id="A0A1G2I4J5"/>
<accession>A0A1G2I4J5</accession>
<name>A0A1G2I4J5_9BACT</name>
<evidence type="ECO:0000313" key="2">
    <source>
        <dbReference type="Proteomes" id="UP000178820"/>
    </source>
</evidence>
<proteinExistence type="predicted"/>
<sequence>MTTKQIQKIEKMASESLKYVNQAIKKSEELQAVLSLMEYKMGKKNEYSSVNSIFKKIKTPA</sequence>
<dbReference type="EMBL" id="MHOT01000004">
    <property type="protein sequence ID" value="OGZ69752.1"/>
    <property type="molecule type" value="Genomic_DNA"/>
</dbReference>
<reference evidence="1 2" key="1">
    <citation type="journal article" date="2016" name="Nat. Commun.">
        <title>Thousands of microbial genomes shed light on interconnected biogeochemical processes in an aquifer system.</title>
        <authorList>
            <person name="Anantharaman K."/>
            <person name="Brown C.T."/>
            <person name="Hug L.A."/>
            <person name="Sharon I."/>
            <person name="Castelle C.J."/>
            <person name="Probst A.J."/>
            <person name="Thomas B.C."/>
            <person name="Singh A."/>
            <person name="Wilkins M.J."/>
            <person name="Karaoz U."/>
            <person name="Brodie E.L."/>
            <person name="Williams K.H."/>
            <person name="Hubbard S.S."/>
            <person name="Banfield J.F."/>
        </authorList>
    </citation>
    <scope>NUCLEOTIDE SEQUENCE [LARGE SCALE GENOMIC DNA]</scope>
</reference>
<dbReference type="Proteomes" id="UP000178820">
    <property type="component" value="Unassembled WGS sequence"/>
</dbReference>
<organism evidence="1 2">
    <name type="scientific">Candidatus Staskawiczbacteria bacterium RIFCSPHIGHO2_02_FULL_42_22</name>
    <dbReference type="NCBI Taxonomy" id="1802207"/>
    <lineage>
        <taxon>Bacteria</taxon>
        <taxon>Candidatus Staskawicziibacteriota</taxon>
    </lineage>
</organism>
<gene>
    <name evidence="1" type="ORF">A3D44_04385</name>
</gene>
<dbReference type="STRING" id="1802207.A3D44_04385"/>